<dbReference type="Pfam" id="PF02014">
    <property type="entry name" value="Reeler"/>
    <property type="match status" value="1"/>
</dbReference>
<dbReference type="CDD" id="cd08760">
    <property type="entry name" value="Cyt_b561_FRRS1_like"/>
    <property type="match status" value="1"/>
</dbReference>
<dbReference type="CDD" id="cd08544">
    <property type="entry name" value="Reeler"/>
    <property type="match status" value="1"/>
</dbReference>
<feature type="transmembrane region" description="Helical" evidence="11">
    <location>
        <begin position="460"/>
        <end position="480"/>
    </location>
</feature>
<feature type="transmembrane region" description="Helical" evidence="11">
    <location>
        <begin position="593"/>
        <end position="618"/>
    </location>
</feature>
<dbReference type="SMART" id="SM00665">
    <property type="entry name" value="B561"/>
    <property type="match status" value="1"/>
</dbReference>
<evidence type="ECO:0000313" key="16">
    <source>
        <dbReference type="EMBL" id="CAG9801600.1"/>
    </source>
</evidence>
<dbReference type="Pfam" id="PF03188">
    <property type="entry name" value="Cytochrom_B561"/>
    <property type="match status" value="1"/>
</dbReference>
<keyword evidence="4" id="KW-0813">Transport</keyword>
<accession>A0A9N9WRR4</accession>
<evidence type="ECO:0000259" key="13">
    <source>
        <dbReference type="PROSITE" id="PS50836"/>
    </source>
</evidence>
<evidence type="ECO:0000259" key="14">
    <source>
        <dbReference type="PROSITE" id="PS50939"/>
    </source>
</evidence>
<keyword evidence="7 11" id="KW-1133">Transmembrane helix</keyword>
<keyword evidence="5 11" id="KW-0812">Transmembrane</keyword>
<feature type="chain" id="PRO_5040480503" description="Ferric-chelate reductase 1" evidence="12">
    <location>
        <begin position="20"/>
        <end position="630"/>
    </location>
</feature>
<dbReference type="PANTHER" id="PTHR45828">
    <property type="entry name" value="CYTOCHROME B561/FERRIC REDUCTASE TRANSMEMBRANE"/>
    <property type="match status" value="1"/>
</dbReference>
<feature type="domain" description="DOMON" evidence="13">
    <location>
        <begin position="224"/>
        <end position="347"/>
    </location>
</feature>
<dbReference type="PANTHER" id="PTHR45828:SF38">
    <property type="entry name" value="FERRIC-CHELATE REDUCTASE 1 HOMOLOG-RELATED"/>
    <property type="match status" value="1"/>
</dbReference>
<dbReference type="Gene3D" id="2.60.40.4060">
    <property type="entry name" value="Reeler domain"/>
    <property type="match status" value="1"/>
</dbReference>
<dbReference type="PROSITE" id="PS50939">
    <property type="entry name" value="CYTOCHROME_B561"/>
    <property type="match status" value="1"/>
</dbReference>
<keyword evidence="8" id="KW-0408">Iron</keyword>
<evidence type="ECO:0000256" key="4">
    <source>
        <dbReference type="ARBA" id="ARBA00022448"/>
    </source>
</evidence>
<reference evidence="16" key="1">
    <citation type="submission" date="2022-01" db="EMBL/GenBank/DDBJ databases">
        <authorList>
            <person name="King R."/>
        </authorList>
    </citation>
    <scope>NUCLEOTIDE SEQUENCE</scope>
</reference>
<name>A0A9N9WRR4_9DIPT</name>
<dbReference type="PROSITE" id="PS50836">
    <property type="entry name" value="DOMON"/>
    <property type="match status" value="1"/>
</dbReference>
<evidence type="ECO:0000256" key="3">
    <source>
        <dbReference type="ARBA" id="ARBA00009195"/>
    </source>
</evidence>
<evidence type="ECO:0000256" key="1">
    <source>
        <dbReference type="ARBA" id="ARBA00001970"/>
    </source>
</evidence>
<sequence>MRLIHIVFIITAQINLLQCLPQGAPQSACYTLMPIHGNNIPALTSEPLFRISLQNDVVGQRQKMRVEINSVINDLTIKGFMIQARSLQDGSVIGEFSAPQDRLAKIIDCGNVGNTATHSSTELKRNIVLEWNAPTDFIGDIVFNSTLAQDYDKFWVGVTSSPLKIVADDQELKNSISTTRQPLKPTYSYTSKPNAENTNNEDMIYNECGNSKTCFGIPNNCIQTRSCVSFTAVKVEGDKYIFEMRSAPRAAYIATGLSSDDKMGDDSVVECIYDAGSVRAMSSWTIVANGKFDAPRNGVAQNIVQLKEGRFENGMIYCQVERPALTLVNNVEFDLSKNRYYLLMASGSKLRTGSVDYHDINRAASASALNLAEISNIAAKSKFLLRLHGSLMVLTWIGSTSIAIAMARYFKLTWRRSSMCGKDLWFAWHQILVIITIALSAVALIVIFVEFKGWSPANTIHSYLGVITTAICFLQGLIGFSRPSPSSKNRPLFNWVHWFCGNAAHILSIVTIFTSVKLEKAELPSDVFDIILVSYVVIHVIAHLLFSLMGCLSDRKDAQKVTSLHMTDMSQSPRTQMIASVKQDASYAPFRKFILAIYAILIILIVISLIILIVLAPIKDFKSFFDYNKS</sequence>
<dbReference type="GO" id="GO:0140571">
    <property type="term" value="F:transmembrane ascorbate ferrireductase activity"/>
    <property type="evidence" value="ECO:0007669"/>
    <property type="project" value="TreeGrafter"/>
</dbReference>
<evidence type="ECO:0000256" key="8">
    <source>
        <dbReference type="ARBA" id="ARBA00023004"/>
    </source>
</evidence>
<dbReference type="Pfam" id="PF03351">
    <property type="entry name" value="DOMON"/>
    <property type="match status" value="1"/>
</dbReference>
<evidence type="ECO:0000256" key="10">
    <source>
        <dbReference type="ARBA" id="ARBA00023180"/>
    </source>
</evidence>
<keyword evidence="12" id="KW-0732">Signal</keyword>
<evidence type="ECO:0000256" key="11">
    <source>
        <dbReference type="SAM" id="Phobius"/>
    </source>
</evidence>
<dbReference type="InterPro" id="IPR042307">
    <property type="entry name" value="Reeler_sf"/>
</dbReference>
<dbReference type="InterPro" id="IPR006593">
    <property type="entry name" value="Cyt_b561/ferric_Rdtase_TM"/>
</dbReference>
<evidence type="ECO:0000256" key="6">
    <source>
        <dbReference type="ARBA" id="ARBA00022982"/>
    </source>
</evidence>
<feature type="transmembrane region" description="Helical" evidence="11">
    <location>
        <begin position="492"/>
        <end position="515"/>
    </location>
</feature>
<comment type="similarity">
    <text evidence="3">Belongs to the FRRS1 family.</text>
</comment>
<dbReference type="GO" id="GO:0016020">
    <property type="term" value="C:membrane"/>
    <property type="evidence" value="ECO:0007669"/>
    <property type="project" value="UniProtKB-SubCell"/>
</dbReference>
<evidence type="ECO:0008006" key="18">
    <source>
        <dbReference type="Google" id="ProtNLM"/>
    </source>
</evidence>
<feature type="signal peptide" evidence="12">
    <location>
        <begin position="1"/>
        <end position="19"/>
    </location>
</feature>
<evidence type="ECO:0000256" key="7">
    <source>
        <dbReference type="ARBA" id="ARBA00022989"/>
    </source>
</evidence>
<keyword evidence="17" id="KW-1185">Reference proteome</keyword>
<evidence type="ECO:0000313" key="17">
    <source>
        <dbReference type="Proteomes" id="UP001153620"/>
    </source>
</evidence>
<feature type="transmembrane region" description="Helical" evidence="11">
    <location>
        <begin position="527"/>
        <end position="546"/>
    </location>
</feature>
<dbReference type="InterPro" id="IPR051237">
    <property type="entry name" value="Ferric-chelate_Red/DefProt"/>
</dbReference>
<protein>
    <recommendedName>
        <fullName evidence="18">Ferric-chelate reductase 1</fullName>
    </recommendedName>
</protein>
<gene>
    <name evidence="16" type="ORF">CHIRRI_LOCUS4522</name>
</gene>
<feature type="transmembrane region" description="Helical" evidence="11">
    <location>
        <begin position="383"/>
        <end position="405"/>
    </location>
</feature>
<dbReference type="CDD" id="cd09628">
    <property type="entry name" value="DOMON_SDR_2_like"/>
    <property type="match status" value="1"/>
</dbReference>
<feature type="domain" description="Cytochrome b561" evidence="14">
    <location>
        <begin position="351"/>
        <end position="549"/>
    </location>
</feature>
<evidence type="ECO:0000259" key="15">
    <source>
        <dbReference type="PROSITE" id="PS51019"/>
    </source>
</evidence>
<dbReference type="PROSITE" id="PS51019">
    <property type="entry name" value="REELIN"/>
    <property type="match status" value="1"/>
</dbReference>
<comment type="cofactor">
    <cofactor evidence="1">
        <name>heme b</name>
        <dbReference type="ChEBI" id="CHEBI:60344"/>
    </cofactor>
</comment>
<dbReference type="EMBL" id="OU895877">
    <property type="protein sequence ID" value="CAG9801600.1"/>
    <property type="molecule type" value="Genomic_DNA"/>
</dbReference>
<comment type="subcellular location">
    <subcellularLocation>
        <location evidence="2">Membrane</location>
        <topology evidence="2">Multi-pass membrane protein</topology>
    </subcellularLocation>
</comment>
<reference evidence="16" key="2">
    <citation type="submission" date="2022-10" db="EMBL/GenBank/DDBJ databases">
        <authorList>
            <consortium name="ENA_rothamsted_submissions"/>
            <consortium name="culmorum"/>
            <person name="King R."/>
        </authorList>
    </citation>
    <scope>NUCLEOTIDE SEQUENCE</scope>
</reference>
<keyword evidence="6" id="KW-0249">Electron transport</keyword>
<dbReference type="InterPro" id="IPR005018">
    <property type="entry name" value="DOMON_domain"/>
</dbReference>
<dbReference type="AlphaFoldDB" id="A0A9N9WRR4"/>
<dbReference type="Gene3D" id="1.20.120.1770">
    <property type="match status" value="1"/>
</dbReference>
<dbReference type="Proteomes" id="UP001153620">
    <property type="component" value="Chromosome 1"/>
</dbReference>
<proteinExistence type="inferred from homology"/>
<organism evidence="16 17">
    <name type="scientific">Chironomus riparius</name>
    <dbReference type="NCBI Taxonomy" id="315576"/>
    <lineage>
        <taxon>Eukaryota</taxon>
        <taxon>Metazoa</taxon>
        <taxon>Ecdysozoa</taxon>
        <taxon>Arthropoda</taxon>
        <taxon>Hexapoda</taxon>
        <taxon>Insecta</taxon>
        <taxon>Pterygota</taxon>
        <taxon>Neoptera</taxon>
        <taxon>Endopterygota</taxon>
        <taxon>Diptera</taxon>
        <taxon>Nematocera</taxon>
        <taxon>Chironomoidea</taxon>
        <taxon>Chironomidae</taxon>
        <taxon>Chironominae</taxon>
        <taxon>Chironomus</taxon>
    </lineage>
</organism>
<dbReference type="OrthoDB" id="6372137at2759"/>
<evidence type="ECO:0000256" key="5">
    <source>
        <dbReference type="ARBA" id="ARBA00022692"/>
    </source>
</evidence>
<feature type="transmembrane region" description="Helical" evidence="11">
    <location>
        <begin position="426"/>
        <end position="448"/>
    </location>
</feature>
<evidence type="ECO:0000256" key="2">
    <source>
        <dbReference type="ARBA" id="ARBA00004141"/>
    </source>
</evidence>
<keyword evidence="10" id="KW-0325">Glycoprotein</keyword>
<feature type="domain" description="Reelin" evidence="15">
    <location>
        <begin position="14"/>
        <end position="178"/>
    </location>
</feature>
<evidence type="ECO:0000256" key="12">
    <source>
        <dbReference type="SAM" id="SignalP"/>
    </source>
</evidence>
<dbReference type="InterPro" id="IPR002861">
    <property type="entry name" value="Reeler_dom"/>
</dbReference>
<keyword evidence="9 11" id="KW-0472">Membrane</keyword>
<evidence type="ECO:0000256" key="9">
    <source>
        <dbReference type="ARBA" id="ARBA00023136"/>
    </source>
</evidence>